<dbReference type="EnsemblMetazoa" id="XM_028660269.1">
    <property type="protein sequence ID" value="XP_028516070.1"/>
    <property type="gene ID" value="LOC110243076"/>
</dbReference>
<reference evidence="1" key="1">
    <citation type="submission" date="2022-11" db="UniProtKB">
        <authorList>
            <consortium name="EnsemblMetazoa"/>
        </authorList>
    </citation>
    <scope>IDENTIFICATION</scope>
</reference>
<dbReference type="PANTHER" id="PTHR33153">
    <property type="entry name" value="MYND-TYPE DOMAIN-CONTAINING PROTEIN"/>
    <property type="match status" value="1"/>
</dbReference>
<dbReference type="Proteomes" id="UP000887567">
    <property type="component" value="Unplaced"/>
</dbReference>
<keyword evidence="2" id="KW-1185">Reference proteome</keyword>
<dbReference type="GeneID" id="110243076"/>
<proteinExistence type="predicted"/>
<dbReference type="AlphaFoldDB" id="A0A913YKW3"/>
<dbReference type="OMA" id="MDENRAG"/>
<dbReference type="OrthoDB" id="10434307at2759"/>
<dbReference type="KEGG" id="epa:110243076"/>
<evidence type="ECO:0000313" key="1">
    <source>
        <dbReference type="EnsemblMetazoa" id="XP_028516070.1"/>
    </source>
</evidence>
<evidence type="ECO:0000313" key="2">
    <source>
        <dbReference type="Proteomes" id="UP000887567"/>
    </source>
</evidence>
<dbReference type="RefSeq" id="XP_028516070.1">
    <property type="nucleotide sequence ID" value="XM_028660269.1"/>
</dbReference>
<protein>
    <submittedName>
        <fullName evidence="1">Uncharacterized protein</fullName>
    </submittedName>
</protein>
<name>A0A913YKW3_EXADI</name>
<accession>A0A913YKW3</accession>
<organism evidence="1 2">
    <name type="scientific">Exaiptasia diaphana</name>
    <name type="common">Tropical sea anemone</name>
    <name type="synonym">Aiptasia pulchella</name>
    <dbReference type="NCBI Taxonomy" id="2652724"/>
    <lineage>
        <taxon>Eukaryota</taxon>
        <taxon>Metazoa</taxon>
        <taxon>Cnidaria</taxon>
        <taxon>Anthozoa</taxon>
        <taxon>Hexacorallia</taxon>
        <taxon>Actiniaria</taxon>
        <taxon>Aiptasiidae</taxon>
        <taxon>Exaiptasia</taxon>
    </lineage>
</organism>
<sequence>MSLIEKNVLRFLSKSLSFYSVQREDCCTQLCLKKMDLIEMCIVRKNLRGRNNLQLRQYVLDFLWEHARPNDSRNLENMAFFLSGFKLCCTAFKKVIGITENSFDTTTKDFTNGVRELTKTRTRRLSEKRLLTENWMEHYFKVVGDKMPNAGTIHLPSYLDKRAIYKTMSDEMKDKGQQPTHYSVFCKLFHTVFPHVKFPKVL</sequence>
<dbReference type="PANTHER" id="PTHR33153:SF3">
    <property type="entry name" value="TRAFFICKING PROTEIN PARTICLE COMPLEX SUBUNIT 11 DOMAIN-CONTAINING PROTEIN"/>
    <property type="match status" value="1"/>
</dbReference>